<dbReference type="PANTHER" id="PTHR11177:SF317">
    <property type="entry name" value="CHITINASE 12-RELATED"/>
    <property type="match status" value="1"/>
</dbReference>
<gene>
    <name evidence="6" type="ORF">PG997_008886</name>
</gene>
<accession>A0ABR1WCB3</accession>
<evidence type="ECO:0000259" key="4">
    <source>
        <dbReference type="PROSITE" id="PS51164"/>
    </source>
</evidence>
<dbReference type="InterPro" id="IPR011583">
    <property type="entry name" value="Chitinase_II/V-like_cat"/>
</dbReference>
<dbReference type="SUPFAM" id="SSF51445">
    <property type="entry name" value="(Trans)glycosidases"/>
    <property type="match status" value="1"/>
</dbReference>
<dbReference type="InterPro" id="IPR000254">
    <property type="entry name" value="CBD"/>
</dbReference>
<dbReference type="Pfam" id="PF00734">
    <property type="entry name" value="CBM_1"/>
    <property type="match status" value="1"/>
</dbReference>
<dbReference type="SMART" id="SM00236">
    <property type="entry name" value="fCBD"/>
    <property type="match status" value="1"/>
</dbReference>
<dbReference type="InterPro" id="IPR001223">
    <property type="entry name" value="Glyco_hydro18_cat"/>
</dbReference>
<keyword evidence="6" id="KW-0378">Hydrolase</keyword>
<dbReference type="PROSITE" id="PS51164">
    <property type="entry name" value="CBM1_2"/>
    <property type="match status" value="1"/>
</dbReference>
<dbReference type="InterPro" id="IPR035971">
    <property type="entry name" value="CBD_sf"/>
</dbReference>
<feature type="domain" description="GH18" evidence="5">
    <location>
        <begin position="144"/>
        <end position="608"/>
    </location>
</feature>
<evidence type="ECO:0000259" key="5">
    <source>
        <dbReference type="PROSITE" id="PS51910"/>
    </source>
</evidence>
<dbReference type="Proteomes" id="UP001433268">
    <property type="component" value="Unassembled WGS sequence"/>
</dbReference>
<dbReference type="InterPro" id="IPR050314">
    <property type="entry name" value="Glycosyl_Hydrlase_18"/>
</dbReference>
<dbReference type="SMART" id="SM00636">
    <property type="entry name" value="Glyco_18"/>
    <property type="match status" value="1"/>
</dbReference>
<dbReference type="InterPro" id="IPR017853">
    <property type="entry name" value="GH"/>
</dbReference>
<dbReference type="Gene3D" id="3.20.20.80">
    <property type="entry name" value="Glycosidases"/>
    <property type="match status" value="1"/>
</dbReference>
<dbReference type="SUPFAM" id="SSF57180">
    <property type="entry name" value="Cellulose-binding domain"/>
    <property type="match status" value="1"/>
</dbReference>
<sequence>MDTSIDIDFGICLDGFEPPDPLAEGLEAIGIDINPCDDFSIDIFPLRGDIEFHVTVGFIFAFETGGTVHAWDYLNLGECEGYCTDDKPYCYVEKGKSWFTGLDLIIDLFFWKIRVSMIPPMTPECPGIMNPPSPTPRHLPAPGQELSAYYANWNIWTVNKSKFQPLPNTEVSKIDSINYAFATVSYYYDPANSNTWGFFADFTDNLCSDSSGQKWLALAPWIGYAGGQQCPVLNCTNSQGGNAAGRASPCRTLLDVSQLPLVNGQRSFCGQMMYVLHDLKAVNPKLKALLSIGGWYDSAYFAYATSPGQGMNSFLDSVNNFIAYFGWDGVDIDYEYPGWIHGAQVPPPIPDRSQLWLNDAQLNWTKTHKPDDLMHTQADLTNQYANFLSALRARMPTRQISVAAPAGLDKIIGSQGSDYAKAVCSVDGVIVNLMTYDMHGAFDNPGGMTAHQAPVRNMTWYQARGAGYNISTAVAHYKKNCGSHSVRLGIPFYGRVYTGVAAGSTCGLGQNFTGGLVDAAGAAVLPSYDDIMNPGNGYAVYHDPTNYYAAYALGPSGNFVSFEDKVSLASKLNYTIGKTGMAGAFYWLSGNDGHADLVETVYYALQNKSSPVMNGTFCSGPVNVTTSSSYSSSSSSSSIIPLTSSSTTTTTTSSSSTTMSIRSSTSATPSSSPSVVAQWGKCGGNGYTGPTQCAPPATCVYQTECECQSPERRLRRFASC</sequence>
<keyword evidence="2" id="KW-0732">Signal</keyword>
<protein>
    <recommendedName>
        <fullName evidence="1">chitinase</fullName>
        <ecNumber evidence="1">3.2.1.14</ecNumber>
    </recommendedName>
</protein>
<reference evidence="6 7" key="1">
    <citation type="submission" date="2023-01" db="EMBL/GenBank/DDBJ databases">
        <title>Analysis of 21 Apiospora genomes using comparative genomics revels a genus with tremendous synthesis potential of carbohydrate active enzymes and secondary metabolites.</title>
        <authorList>
            <person name="Sorensen T."/>
        </authorList>
    </citation>
    <scope>NUCLEOTIDE SEQUENCE [LARGE SCALE GENOMIC DNA]</scope>
    <source>
        <strain evidence="6 7">CBS 114990</strain>
    </source>
</reference>
<dbReference type="GeneID" id="92046261"/>
<evidence type="ECO:0000313" key="6">
    <source>
        <dbReference type="EMBL" id="KAK8081068.1"/>
    </source>
</evidence>
<evidence type="ECO:0000256" key="2">
    <source>
        <dbReference type="ARBA" id="ARBA00022729"/>
    </source>
</evidence>
<evidence type="ECO:0000256" key="3">
    <source>
        <dbReference type="SAM" id="MobiDB-lite"/>
    </source>
</evidence>
<comment type="caution">
    <text evidence="6">The sequence shown here is derived from an EMBL/GenBank/DDBJ whole genome shotgun (WGS) entry which is preliminary data.</text>
</comment>
<organism evidence="6 7">
    <name type="scientific">Apiospora hydei</name>
    <dbReference type="NCBI Taxonomy" id="1337664"/>
    <lineage>
        <taxon>Eukaryota</taxon>
        <taxon>Fungi</taxon>
        <taxon>Dikarya</taxon>
        <taxon>Ascomycota</taxon>
        <taxon>Pezizomycotina</taxon>
        <taxon>Sordariomycetes</taxon>
        <taxon>Xylariomycetidae</taxon>
        <taxon>Amphisphaeriales</taxon>
        <taxon>Apiosporaceae</taxon>
        <taxon>Apiospora</taxon>
    </lineage>
</organism>
<name>A0ABR1WCB3_9PEZI</name>
<keyword evidence="7" id="KW-1185">Reference proteome</keyword>
<dbReference type="RefSeq" id="XP_066668543.1">
    <property type="nucleotide sequence ID" value="XM_066813201.1"/>
</dbReference>
<dbReference type="PANTHER" id="PTHR11177">
    <property type="entry name" value="CHITINASE"/>
    <property type="match status" value="1"/>
</dbReference>
<dbReference type="Pfam" id="PF00704">
    <property type="entry name" value="Glyco_hydro_18"/>
    <property type="match status" value="1"/>
</dbReference>
<evidence type="ECO:0000313" key="7">
    <source>
        <dbReference type="Proteomes" id="UP001433268"/>
    </source>
</evidence>
<dbReference type="GO" id="GO:0016787">
    <property type="term" value="F:hydrolase activity"/>
    <property type="evidence" value="ECO:0007669"/>
    <property type="project" value="UniProtKB-KW"/>
</dbReference>
<dbReference type="EC" id="3.2.1.14" evidence="1"/>
<proteinExistence type="predicted"/>
<evidence type="ECO:0000256" key="1">
    <source>
        <dbReference type="ARBA" id="ARBA00012729"/>
    </source>
</evidence>
<feature type="region of interest" description="Disordered" evidence="3">
    <location>
        <begin position="629"/>
        <end position="674"/>
    </location>
</feature>
<dbReference type="EMBL" id="JAQQWN010000006">
    <property type="protein sequence ID" value="KAK8081068.1"/>
    <property type="molecule type" value="Genomic_DNA"/>
</dbReference>
<feature type="domain" description="CBM1" evidence="4">
    <location>
        <begin position="674"/>
        <end position="720"/>
    </location>
</feature>
<dbReference type="PROSITE" id="PS51910">
    <property type="entry name" value="GH18_2"/>
    <property type="match status" value="1"/>
</dbReference>